<evidence type="ECO:0000256" key="7">
    <source>
        <dbReference type="RuleBase" id="RU000405"/>
    </source>
</evidence>
<dbReference type="CDD" id="cd07302">
    <property type="entry name" value="CHD"/>
    <property type="match status" value="1"/>
</dbReference>
<dbReference type="SMART" id="SM00028">
    <property type="entry name" value="TPR"/>
    <property type="match status" value="5"/>
</dbReference>
<dbReference type="SUPFAM" id="SSF55073">
    <property type="entry name" value="Nucleotide cyclase"/>
    <property type="match status" value="1"/>
</dbReference>
<protein>
    <submittedName>
        <fullName evidence="11">Adenylate/guanylate cyclase domain-containing protein</fullName>
    </submittedName>
</protein>
<keyword evidence="2 8" id="KW-0812">Transmembrane</keyword>
<dbReference type="Pfam" id="PF13424">
    <property type="entry name" value="TPR_12"/>
    <property type="match status" value="1"/>
</dbReference>
<dbReference type="PANTHER" id="PTHR11920">
    <property type="entry name" value="GUANYLYL CYCLASE"/>
    <property type="match status" value="1"/>
</dbReference>
<dbReference type="InterPro" id="IPR001054">
    <property type="entry name" value="A/G_cyclase"/>
</dbReference>
<dbReference type="SMART" id="SM00044">
    <property type="entry name" value="CYCc"/>
    <property type="match status" value="1"/>
</dbReference>
<feature type="transmembrane region" description="Helical" evidence="8">
    <location>
        <begin position="359"/>
        <end position="379"/>
    </location>
</feature>
<comment type="caution">
    <text evidence="11">The sequence shown here is derived from an EMBL/GenBank/DDBJ whole genome shotgun (WGS) entry which is preliminary data.</text>
</comment>
<evidence type="ECO:0000256" key="1">
    <source>
        <dbReference type="ARBA" id="ARBA00004370"/>
    </source>
</evidence>
<dbReference type="PANTHER" id="PTHR11920:SF335">
    <property type="entry name" value="GUANYLATE CYCLASE"/>
    <property type="match status" value="1"/>
</dbReference>
<dbReference type="InterPro" id="IPR018297">
    <property type="entry name" value="A/G_cyclase_CS"/>
</dbReference>
<keyword evidence="3" id="KW-0547">Nucleotide-binding</keyword>
<name>A0ABV2SPP1_9FLAO</name>
<dbReference type="Gene3D" id="1.25.40.10">
    <property type="entry name" value="Tetratricopeptide repeat domain"/>
    <property type="match status" value="1"/>
</dbReference>
<dbReference type="InterPro" id="IPR029787">
    <property type="entry name" value="Nucleotide_cyclase"/>
</dbReference>
<dbReference type="SUPFAM" id="SSF48452">
    <property type="entry name" value="TPR-like"/>
    <property type="match status" value="2"/>
</dbReference>
<keyword evidence="12" id="KW-1185">Reference proteome</keyword>
<feature type="signal peptide" evidence="9">
    <location>
        <begin position="1"/>
        <end position="28"/>
    </location>
</feature>
<evidence type="ECO:0000313" key="12">
    <source>
        <dbReference type="Proteomes" id="UP001549799"/>
    </source>
</evidence>
<dbReference type="Gene3D" id="3.30.70.1230">
    <property type="entry name" value="Nucleotide cyclase"/>
    <property type="match status" value="1"/>
</dbReference>
<feature type="chain" id="PRO_5045886236" evidence="9">
    <location>
        <begin position="29"/>
        <end position="612"/>
    </location>
</feature>
<proteinExistence type="inferred from homology"/>
<evidence type="ECO:0000256" key="3">
    <source>
        <dbReference type="ARBA" id="ARBA00022741"/>
    </source>
</evidence>
<evidence type="ECO:0000256" key="4">
    <source>
        <dbReference type="ARBA" id="ARBA00022989"/>
    </source>
</evidence>
<dbReference type="PROSITE" id="PS50125">
    <property type="entry name" value="GUANYLATE_CYCLASE_2"/>
    <property type="match status" value="1"/>
</dbReference>
<dbReference type="PROSITE" id="PS00452">
    <property type="entry name" value="GUANYLATE_CYCLASE_1"/>
    <property type="match status" value="1"/>
</dbReference>
<dbReference type="EMBL" id="JBEXAE010000001">
    <property type="protein sequence ID" value="MET6989122.1"/>
    <property type="molecule type" value="Genomic_DNA"/>
</dbReference>
<keyword evidence="6 7" id="KW-0456">Lyase</keyword>
<accession>A0ABV2SPP1</accession>
<reference evidence="11 12" key="1">
    <citation type="submission" date="2024-07" db="EMBL/GenBank/DDBJ databases">
        <title>The genome sequence of type strain Sediminicola arcticus GDMCC 1.2805.</title>
        <authorList>
            <person name="Liu Y."/>
        </authorList>
    </citation>
    <scope>NUCLEOTIDE SEQUENCE [LARGE SCALE GENOMIC DNA]</scope>
    <source>
        <strain evidence="11 12">GDMCC 1.2805</strain>
    </source>
</reference>
<dbReference type="Pfam" id="PF00211">
    <property type="entry name" value="Guanylate_cyc"/>
    <property type="match status" value="1"/>
</dbReference>
<evidence type="ECO:0000256" key="6">
    <source>
        <dbReference type="ARBA" id="ARBA00023239"/>
    </source>
</evidence>
<dbReference type="InterPro" id="IPR019734">
    <property type="entry name" value="TPR_rpt"/>
</dbReference>
<evidence type="ECO:0000259" key="10">
    <source>
        <dbReference type="PROSITE" id="PS50125"/>
    </source>
</evidence>
<evidence type="ECO:0000256" key="8">
    <source>
        <dbReference type="SAM" id="Phobius"/>
    </source>
</evidence>
<evidence type="ECO:0000256" key="9">
    <source>
        <dbReference type="SAM" id="SignalP"/>
    </source>
</evidence>
<feature type="domain" description="Guanylate cyclase" evidence="10">
    <location>
        <begin position="430"/>
        <end position="559"/>
    </location>
</feature>
<sequence>MKLFLKCNGWAKVVFLLCLMANGMPSFGQDESVADSLIQVYESGNYDPALKLKLLSRITVNLPDPDRILAYSDSLMTEAIRQDSTIYIFNAHLQKGNALQQKGNLSGALDSYFKGVKIANTNFKKNQVALMYTAIAAVYAGMDNRKNTRQYYTDAISIFKTEKDTFNYAVAMENLGDTYLEWSKPDSALLYFNQSGPLFKKLGKKLPLAYNLGNKGLAFAQQGRPTKAEENIKEAVSILEELGDYRPITTYLTYMSDIYADKEDWDGAFDYALRSLDLAKQYGLKVQISNAYLKLSELYERTGYASASLNYYRKYIAFRDSVINITAVQQMADIRRNSEKAQFKSELDLTNQQKRTQKVVAIATAIALFFIILLAIGLYRRNMFVKRTKTIIEKEMARSEELLTNILPEETARELKEHGKVQAKKFESVSVLFTDFEAFTAHSEHLDPEILVNRLGYYFTAFDDIIEKHGLEKIKTIGDAYMCAGGLPFPTEDHAIKMVKAAFEIVQFVEKAKFDKGTDFSFNVRIGINTGPVVAGVVGNKKFSYDIWGDTVNVASRMESLSHSGKINISENTYNLIRDTFKCSYRGQIDVKNRGAMKMYFVNGLRQEVNES</sequence>
<dbReference type="InterPro" id="IPR050401">
    <property type="entry name" value="Cyclic_nucleotide_synthase"/>
</dbReference>
<evidence type="ECO:0000256" key="5">
    <source>
        <dbReference type="ARBA" id="ARBA00023136"/>
    </source>
</evidence>
<keyword evidence="9" id="KW-0732">Signal</keyword>
<dbReference type="Proteomes" id="UP001549799">
    <property type="component" value="Unassembled WGS sequence"/>
</dbReference>
<comment type="subcellular location">
    <subcellularLocation>
        <location evidence="1">Membrane</location>
    </subcellularLocation>
</comment>
<dbReference type="RefSeq" id="WP_354613491.1">
    <property type="nucleotide sequence ID" value="NZ_JBEXAE010000001.1"/>
</dbReference>
<keyword evidence="5 8" id="KW-0472">Membrane</keyword>
<keyword evidence="4 8" id="KW-1133">Transmembrane helix</keyword>
<gene>
    <name evidence="11" type="ORF">ABXZ36_00510</name>
</gene>
<dbReference type="InterPro" id="IPR011990">
    <property type="entry name" value="TPR-like_helical_dom_sf"/>
</dbReference>
<evidence type="ECO:0000313" key="11">
    <source>
        <dbReference type="EMBL" id="MET6989122.1"/>
    </source>
</evidence>
<evidence type="ECO:0000256" key="2">
    <source>
        <dbReference type="ARBA" id="ARBA00022692"/>
    </source>
</evidence>
<organism evidence="11 12">
    <name type="scientific">Sediminicola arcticus</name>
    <dbReference type="NCBI Taxonomy" id="1574308"/>
    <lineage>
        <taxon>Bacteria</taxon>
        <taxon>Pseudomonadati</taxon>
        <taxon>Bacteroidota</taxon>
        <taxon>Flavobacteriia</taxon>
        <taxon>Flavobacteriales</taxon>
        <taxon>Flavobacteriaceae</taxon>
        <taxon>Sediminicola</taxon>
    </lineage>
</organism>
<comment type="similarity">
    <text evidence="7">Belongs to the adenylyl cyclase class-4/guanylyl cyclase family.</text>
</comment>